<keyword evidence="3" id="KW-1185">Reference proteome</keyword>
<comment type="caution">
    <text evidence="2">The sequence shown here is derived from an EMBL/GenBank/DDBJ whole genome shotgun (WGS) entry which is preliminary data.</text>
</comment>
<evidence type="ECO:0000313" key="2">
    <source>
        <dbReference type="EMBL" id="MBX7457303.1"/>
    </source>
</evidence>
<accession>A0ABS7IVM9</accession>
<keyword evidence="1" id="KW-0812">Transmembrane</keyword>
<protein>
    <submittedName>
        <fullName evidence="2">Uncharacterized protein</fullName>
    </submittedName>
</protein>
<feature type="transmembrane region" description="Helical" evidence="1">
    <location>
        <begin position="33"/>
        <end position="51"/>
    </location>
</feature>
<dbReference type="EMBL" id="JAIGNK010000001">
    <property type="protein sequence ID" value="MBX7457303.1"/>
    <property type="molecule type" value="Genomic_DNA"/>
</dbReference>
<sequence>MRKKITAFLVILLIAFQAAIFFASEMSTSARIITLVLVSIAAAATIFGNLYKQALVRSLGEAMAQEDSGEDFDVDAAFERAMRRRGKLPQEHDAPLD</sequence>
<keyword evidence="1" id="KW-0472">Membrane</keyword>
<dbReference type="Proteomes" id="UP000783253">
    <property type="component" value="Unassembled WGS sequence"/>
</dbReference>
<reference evidence="2 3" key="1">
    <citation type="submission" date="2021-08" db="EMBL/GenBank/DDBJ databases">
        <title>Comparative Genomics Analysis of the Genus Qipengyuania Reveals Extensive Genetic Diversity and Metabolic Versatility, Including the Description of Fifteen Novel Species.</title>
        <authorList>
            <person name="Liu Y."/>
        </authorList>
    </citation>
    <scope>NUCLEOTIDE SEQUENCE [LARGE SCALE GENOMIC DNA]</scope>
    <source>
        <strain evidence="2 3">1NDH17</strain>
    </source>
</reference>
<dbReference type="RefSeq" id="WP_221572623.1">
    <property type="nucleotide sequence ID" value="NZ_JAIGNK010000001.1"/>
</dbReference>
<gene>
    <name evidence="2" type="ORF">K3152_03505</name>
</gene>
<keyword evidence="1" id="KW-1133">Transmembrane helix</keyword>
<evidence type="ECO:0000256" key="1">
    <source>
        <dbReference type="SAM" id="Phobius"/>
    </source>
</evidence>
<organism evidence="2 3">
    <name type="scientific">Qipengyuania polymorpha</name>
    <dbReference type="NCBI Taxonomy" id="2867234"/>
    <lineage>
        <taxon>Bacteria</taxon>
        <taxon>Pseudomonadati</taxon>
        <taxon>Pseudomonadota</taxon>
        <taxon>Alphaproteobacteria</taxon>
        <taxon>Sphingomonadales</taxon>
        <taxon>Erythrobacteraceae</taxon>
        <taxon>Qipengyuania</taxon>
    </lineage>
</organism>
<name>A0ABS7IVM9_9SPHN</name>
<proteinExistence type="predicted"/>
<evidence type="ECO:0000313" key="3">
    <source>
        <dbReference type="Proteomes" id="UP000783253"/>
    </source>
</evidence>